<keyword evidence="3" id="KW-1185">Reference proteome</keyword>
<feature type="region of interest" description="Disordered" evidence="1">
    <location>
        <begin position="39"/>
        <end position="81"/>
    </location>
</feature>
<accession>C8VPA4</accession>
<dbReference type="InParanoid" id="C8VPA4"/>
<organism evidence="2 3">
    <name type="scientific">Emericella nidulans (strain FGSC A4 / ATCC 38163 / CBS 112.46 / NRRL 194 / M139)</name>
    <name type="common">Aspergillus nidulans</name>
    <dbReference type="NCBI Taxonomy" id="227321"/>
    <lineage>
        <taxon>Eukaryota</taxon>
        <taxon>Fungi</taxon>
        <taxon>Dikarya</taxon>
        <taxon>Ascomycota</taxon>
        <taxon>Pezizomycotina</taxon>
        <taxon>Eurotiomycetes</taxon>
        <taxon>Eurotiomycetidae</taxon>
        <taxon>Eurotiales</taxon>
        <taxon>Aspergillaceae</taxon>
        <taxon>Aspergillus</taxon>
        <taxon>Aspergillus subgen. Nidulantes</taxon>
    </lineage>
</organism>
<evidence type="ECO:0000313" key="2">
    <source>
        <dbReference type="EMBL" id="CBF86941.1"/>
    </source>
</evidence>
<dbReference type="KEGG" id="ani:ANIA_11343"/>
<name>C8VPA4_EMENI</name>
<dbReference type="Proteomes" id="UP000000560">
    <property type="component" value="Chromosome VII"/>
</dbReference>
<reference evidence="3" key="1">
    <citation type="journal article" date="2005" name="Nature">
        <title>Sequencing of Aspergillus nidulans and comparative analysis with A. fumigatus and A. oryzae.</title>
        <authorList>
            <person name="Galagan J.E."/>
            <person name="Calvo S.E."/>
            <person name="Cuomo C."/>
            <person name="Ma L.J."/>
            <person name="Wortman J.R."/>
            <person name="Batzoglou S."/>
            <person name="Lee S.I."/>
            <person name="Basturkmen M."/>
            <person name="Spevak C.C."/>
            <person name="Clutterbuck J."/>
            <person name="Kapitonov V."/>
            <person name="Jurka J."/>
            <person name="Scazzocchio C."/>
            <person name="Farman M."/>
            <person name="Butler J."/>
            <person name="Purcell S."/>
            <person name="Harris S."/>
            <person name="Braus G.H."/>
            <person name="Draht O."/>
            <person name="Busch S."/>
            <person name="D'Enfert C."/>
            <person name="Bouchier C."/>
            <person name="Goldman G.H."/>
            <person name="Bell-Pedersen D."/>
            <person name="Griffiths-Jones S."/>
            <person name="Doonan J.H."/>
            <person name="Yu J."/>
            <person name="Vienken K."/>
            <person name="Pain A."/>
            <person name="Freitag M."/>
            <person name="Selker E.U."/>
            <person name="Archer D.B."/>
            <person name="Penalva M.A."/>
            <person name="Oakley B.R."/>
            <person name="Momany M."/>
            <person name="Tanaka T."/>
            <person name="Kumagai T."/>
            <person name="Asai K."/>
            <person name="Machida M."/>
            <person name="Nierman W.C."/>
            <person name="Denning D.W."/>
            <person name="Caddick M."/>
            <person name="Hynes M."/>
            <person name="Paoletti M."/>
            <person name="Fischer R."/>
            <person name="Miller B."/>
            <person name="Dyer P."/>
            <person name="Sachs M.S."/>
            <person name="Osmani S.A."/>
            <person name="Birren B.W."/>
        </authorList>
    </citation>
    <scope>NUCLEOTIDE SEQUENCE [LARGE SCALE GENOMIC DNA]</scope>
    <source>
        <strain evidence="3">FGSC A4 / ATCC 38163 / CBS 112.46 / NRRL 194 / M139</strain>
    </source>
</reference>
<dbReference type="RefSeq" id="XP_050468907.1">
    <property type="nucleotide sequence ID" value="XM_050613065.1"/>
</dbReference>
<evidence type="ECO:0000313" key="3">
    <source>
        <dbReference type="Proteomes" id="UP000000560"/>
    </source>
</evidence>
<sequence>MVVGVGGDNNGGGGRWLEKLGKPETFALMAGSEVDKEVAATEGMSGRESDACRESRSGRSGEGTDAPLSAILTSKLGRRPR</sequence>
<feature type="compositionally biased region" description="Basic and acidic residues" evidence="1">
    <location>
        <begin position="39"/>
        <end position="59"/>
    </location>
</feature>
<dbReference type="AlphaFoldDB" id="C8VPA4"/>
<dbReference type="EMBL" id="BN001307">
    <property type="protein sequence ID" value="CBF86941.1"/>
    <property type="molecule type" value="Genomic_DNA"/>
</dbReference>
<evidence type="ECO:0000256" key="1">
    <source>
        <dbReference type="SAM" id="MobiDB-lite"/>
    </source>
</evidence>
<proteinExistence type="predicted"/>
<protein>
    <submittedName>
        <fullName evidence="2">Uncharacterized protein</fullName>
    </submittedName>
</protein>
<dbReference type="GeneID" id="74896944"/>
<dbReference type="HOGENOM" id="CLU_2573872_0_0_1"/>
<reference evidence="3" key="2">
    <citation type="journal article" date="2009" name="Fungal Genet. Biol.">
        <title>The 2008 update of the Aspergillus nidulans genome annotation: a community effort.</title>
        <authorList>
            <person name="Wortman J.R."/>
            <person name="Gilsenan J.M."/>
            <person name="Joardar V."/>
            <person name="Deegan J."/>
            <person name="Clutterbuck J."/>
            <person name="Andersen M.R."/>
            <person name="Archer D."/>
            <person name="Bencina M."/>
            <person name="Braus G."/>
            <person name="Coutinho P."/>
            <person name="von Dohren H."/>
            <person name="Doonan J."/>
            <person name="Driessen A.J."/>
            <person name="Durek P."/>
            <person name="Espeso E."/>
            <person name="Fekete E."/>
            <person name="Flipphi M."/>
            <person name="Estrada C.G."/>
            <person name="Geysens S."/>
            <person name="Goldman G."/>
            <person name="de Groot P.W."/>
            <person name="Hansen K."/>
            <person name="Harris S.D."/>
            <person name="Heinekamp T."/>
            <person name="Helmstaedt K."/>
            <person name="Henrissat B."/>
            <person name="Hofmann G."/>
            <person name="Homan T."/>
            <person name="Horio T."/>
            <person name="Horiuchi H."/>
            <person name="James S."/>
            <person name="Jones M."/>
            <person name="Karaffa L."/>
            <person name="Karanyi Z."/>
            <person name="Kato M."/>
            <person name="Keller N."/>
            <person name="Kelly D.E."/>
            <person name="Kiel J.A."/>
            <person name="Kim J.M."/>
            <person name="van der Klei I.J."/>
            <person name="Klis F.M."/>
            <person name="Kovalchuk A."/>
            <person name="Krasevec N."/>
            <person name="Kubicek C.P."/>
            <person name="Liu B."/>
            <person name="Maccabe A."/>
            <person name="Meyer V."/>
            <person name="Mirabito P."/>
            <person name="Miskei M."/>
            <person name="Mos M."/>
            <person name="Mullins J."/>
            <person name="Nelson D.R."/>
            <person name="Nielsen J."/>
            <person name="Oakley B.R."/>
            <person name="Osmani S.A."/>
            <person name="Pakula T."/>
            <person name="Paszewski A."/>
            <person name="Paulsen I."/>
            <person name="Pilsyk S."/>
            <person name="Pocsi I."/>
            <person name="Punt P.J."/>
            <person name="Ram A.F."/>
            <person name="Ren Q."/>
            <person name="Robellet X."/>
            <person name="Robson G."/>
            <person name="Seiboth B."/>
            <person name="van Solingen P."/>
            <person name="Specht T."/>
            <person name="Sun J."/>
            <person name="Taheri-Talesh N."/>
            <person name="Takeshita N."/>
            <person name="Ussery D."/>
            <person name="vanKuyk P.A."/>
            <person name="Visser H."/>
            <person name="van de Vondervoort P.J."/>
            <person name="de Vries R.P."/>
            <person name="Walton J."/>
            <person name="Xiang X."/>
            <person name="Xiong Y."/>
            <person name="Zeng A.P."/>
            <person name="Brandt B.W."/>
            <person name="Cornell M.J."/>
            <person name="van den Hondel C.A."/>
            <person name="Visser J."/>
            <person name="Oliver S.G."/>
            <person name="Turner G."/>
        </authorList>
    </citation>
    <scope>GENOME REANNOTATION</scope>
    <source>
        <strain evidence="3">FGSC A4 / ATCC 38163 / CBS 112.46 / NRRL 194 / M139</strain>
    </source>
</reference>
<gene>
    <name evidence="2" type="ORF">ANIA_11343</name>
</gene>